<evidence type="ECO:0000313" key="2">
    <source>
        <dbReference type="Proteomes" id="UP001374535"/>
    </source>
</evidence>
<reference evidence="1 2" key="1">
    <citation type="journal article" date="2023" name="Life. Sci Alliance">
        <title>Evolutionary insights into 3D genome organization and epigenetic landscape of Vigna mungo.</title>
        <authorList>
            <person name="Junaid A."/>
            <person name="Singh B."/>
            <person name="Bhatia S."/>
        </authorList>
    </citation>
    <scope>NUCLEOTIDE SEQUENCE [LARGE SCALE GENOMIC DNA]</scope>
    <source>
        <strain evidence="1">Urdbean</strain>
    </source>
</reference>
<protein>
    <submittedName>
        <fullName evidence="1">Uncharacterized protein</fullName>
    </submittedName>
</protein>
<sequence>MKRLEWSRNPLLECNFTRSPPLIAVWCIVSSRARGDVLLLSCGIGTFSTYMELAINKSFTTLLINELAPFVNTRVYMRVNELTRDFDNHAVRYRILSEKQMRADNSKYGWKLLSGL</sequence>
<proteinExistence type="predicted"/>
<dbReference type="EMBL" id="CP144695">
    <property type="protein sequence ID" value="WVZ05657.1"/>
    <property type="molecule type" value="Genomic_DNA"/>
</dbReference>
<gene>
    <name evidence="1" type="ORF">V8G54_019003</name>
</gene>
<dbReference type="AlphaFoldDB" id="A0AAQ3RT82"/>
<dbReference type="Proteomes" id="UP001374535">
    <property type="component" value="Chromosome 6"/>
</dbReference>
<accession>A0AAQ3RT82</accession>
<organism evidence="1 2">
    <name type="scientific">Vigna mungo</name>
    <name type="common">Black gram</name>
    <name type="synonym">Phaseolus mungo</name>
    <dbReference type="NCBI Taxonomy" id="3915"/>
    <lineage>
        <taxon>Eukaryota</taxon>
        <taxon>Viridiplantae</taxon>
        <taxon>Streptophyta</taxon>
        <taxon>Embryophyta</taxon>
        <taxon>Tracheophyta</taxon>
        <taxon>Spermatophyta</taxon>
        <taxon>Magnoliopsida</taxon>
        <taxon>eudicotyledons</taxon>
        <taxon>Gunneridae</taxon>
        <taxon>Pentapetalae</taxon>
        <taxon>rosids</taxon>
        <taxon>fabids</taxon>
        <taxon>Fabales</taxon>
        <taxon>Fabaceae</taxon>
        <taxon>Papilionoideae</taxon>
        <taxon>50 kb inversion clade</taxon>
        <taxon>NPAAA clade</taxon>
        <taxon>indigoferoid/millettioid clade</taxon>
        <taxon>Phaseoleae</taxon>
        <taxon>Vigna</taxon>
    </lineage>
</organism>
<name>A0AAQ3RT82_VIGMU</name>
<keyword evidence="2" id="KW-1185">Reference proteome</keyword>
<evidence type="ECO:0000313" key="1">
    <source>
        <dbReference type="EMBL" id="WVZ05657.1"/>
    </source>
</evidence>